<dbReference type="Proteomes" id="UP000245207">
    <property type="component" value="Unassembled WGS sequence"/>
</dbReference>
<feature type="region of interest" description="Disordered" evidence="3">
    <location>
        <begin position="59"/>
        <end position="103"/>
    </location>
</feature>
<evidence type="ECO:0000259" key="5">
    <source>
        <dbReference type="PROSITE" id="PS51444"/>
    </source>
</evidence>
<dbReference type="InterPro" id="IPR015425">
    <property type="entry name" value="FH2_Formin"/>
</dbReference>
<dbReference type="InterPro" id="IPR027643">
    <property type="entry name" value="Formin-like_plant"/>
</dbReference>
<keyword evidence="7" id="KW-1185">Reference proteome</keyword>
<evidence type="ECO:0000313" key="7">
    <source>
        <dbReference type="Proteomes" id="UP000245207"/>
    </source>
</evidence>
<feature type="transmembrane region" description="Helical" evidence="4">
    <location>
        <begin position="110"/>
        <end position="132"/>
    </location>
</feature>
<evidence type="ECO:0000313" key="6">
    <source>
        <dbReference type="EMBL" id="PWA82397.1"/>
    </source>
</evidence>
<dbReference type="EMBL" id="PKPP01001477">
    <property type="protein sequence ID" value="PWA82397.1"/>
    <property type="molecule type" value="Genomic_DNA"/>
</dbReference>
<feature type="domain" description="FH2" evidence="5">
    <location>
        <begin position="229"/>
        <end position="645"/>
    </location>
</feature>
<dbReference type="GO" id="GO:0051015">
    <property type="term" value="F:actin filament binding"/>
    <property type="evidence" value="ECO:0007669"/>
    <property type="project" value="InterPro"/>
</dbReference>
<proteinExistence type="inferred from homology"/>
<organism evidence="6 7">
    <name type="scientific">Artemisia annua</name>
    <name type="common">Sweet wormwood</name>
    <dbReference type="NCBI Taxonomy" id="35608"/>
    <lineage>
        <taxon>Eukaryota</taxon>
        <taxon>Viridiplantae</taxon>
        <taxon>Streptophyta</taxon>
        <taxon>Embryophyta</taxon>
        <taxon>Tracheophyta</taxon>
        <taxon>Spermatophyta</taxon>
        <taxon>Magnoliopsida</taxon>
        <taxon>eudicotyledons</taxon>
        <taxon>Gunneridae</taxon>
        <taxon>Pentapetalae</taxon>
        <taxon>asterids</taxon>
        <taxon>campanulids</taxon>
        <taxon>Asterales</taxon>
        <taxon>Asteraceae</taxon>
        <taxon>Asteroideae</taxon>
        <taxon>Anthemideae</taxon>
        <taxon>Artemisiinae</taxon>
        <taxon>Artemisia</taxon>
    </lineage>
</organism>
<dbReference type="STRING" id="35608.A0A2U1P9I6"/>
<dbReference type="SUPFAM" id="SSF101447">
    <property type="entry name" value="Formin homology 2 domain (FH2 domain)"/>
    <property type="match status" value="1"/>
</dbReference>
<dbReference type="SMART" id="SM00498">
    <property type="entry name" value="FH2"/>
    <property type="match status" value="1"/>
</dbReference>
<feature type="compositionally biased region" description="Basic residues" evidence="3">
    <location>
        <begin position="77"/>
        <end position="91"/>
    </location>
</feature>
<gene>
    <name evidence="6" type="ORF">CTI12_AA178150</name>
</gene>
<dbReference type="AlphaFoldDB" id="A0A2U1P9I6"/>
<evidence type="ECO:0000256" key="3">
    <source>
        <dbReference type="SAM" id="MobiDB-lite"/>
    </source>
</evidence>
<dbReference type="PROSITE" id="PS51444">
    <property type="entry name" value="FH2"/>
    <property type="match status" value="1"/>
</dbReference>
<dbReference type="InterPro" id="IPR042201">
    <property type="entry name" value="FH2_Formin_sf"/>
</dbReference>
<keyword evidence="4" id="KW-0472">Membrane</keyword>
<dbReference type="Pfam" id="PF02181">
    <property type="entry name" value="FH2"/>
    <property type="match status" value="1"/>
</dbReference>
<comment type="caution">
    <text evidence="6">The sequence shown here is derived from an EMBL/GenBank/DDBJ whole genome shotgun (WGS) entry which is preliminary data.</text>
</comment>
<evidence type="ECO:0000256" key="1">
    <source>
        <dbReference type="ARBA" id="ARBA00025793"/>
    </source>
</evidence>
<keyword evidence="4" id="KW-0812">Transmembrane</keyword>
<dbReference type="PANTHER" id="PTHR23213">
    <property type="entry name" value="FORMIN-RELATED"/>
    <property type="match status" value="1"/>
</dbReference>
<comment type="similarity">
    <text evidence="1">Belongs to the formin-like family. Class-I subfamily.</text>
</comment>
<evidence type="ECO:0000256" key="2">
    <source>
        <dbReference type="RuleBase" id="RU361260"/>
    </source>
</evidence>
<dbReference type="OrthoDB" id="1668162at2759"/>
<dbReference type="GO" id="GO:0045010">
    <property type="term" value="P:actin nucleation"/>
    <property type="evidence" value="ECO:0007669"/>
    <property type="project" value="InterPro"/>
</dbReference>
<dbReference type="Gene3D" id="1.20.58.2220">
    <property type="entry name" value="Formin, FH2 domain"/>
    <property type="match status" value="1"/>
</dbReference>
<keyword evidence="4" id="KW-1133">Transmembrane helix</keyword>
<protein>
    <recommendedName>
        <fullName evidence="2">Formin-like protein</fullName>
    </recommendedName>
</protein>
<name>A0A2U1P9I6_ARTAN</name>
<reference evidence="6 7" key="1">
    <citation type="journal article" date="2018" name="Mol. Plant">
        <title>The genome of Artemisia annua provides insight into the evolution of Asteraceae family and artemisinin biosynthesis.</title>
        <authorList>
            <person name="Shen Q."/>
            <person name="Zhang L."/>
            <person name="Liao Z."/>
            <person name="Wang S."/>
            <person name="Yan T."/>
            <person name="Shi P."/>
            <person name="Liu M."/>
            <person name="Fu X."/>
            <person name="Pan Q."/>
            <person name="Wang Y."/>
            <person name="Lv Z."/>
            <person name="Lu X."/>
            <person name="Zhang F."/>
            <person name="Jiang W."/>
            <person name="Ma Y."/>
            <person name="Chen M."/>
            <person name="Hao X."/>
            <person name="Li L."/>
            <person name="Tang Y."/>
            <person name="Lv G."/>
            <person name="Zhou Y."/>
            <person name="Sun X."/>
            <person name="Brodelius P.E."/>
            <person name="Rose J.K.C."/>
            <person name="Tang K."/>
        </authorList>
    </citation>
    <scope>NUCLEOTIDE SEQUENCE [LARGE SCALE GENOMIC DNA]</scope>
    <source>
        <strain evidence="7">cv. Huhao1</strain>
        <tissue evidence="6">Leaf</tissue>
    </source>
</reference>
<sequence>MKCGCKILIPIIIVFLTTIVLIVICTLSTLPNLSVSVSSAADRKLRTLIGLKYAKKPHFNLSPSPSPSPSPAPSPVPRHHAHPHYYHRPIPRHLPPISPPHNGGRSRRKVLVAVLLSACGATSVIFLVGTVLDRPPISTLKHDSDDNKFISHNSQMINPLQEDDEEEKHSENLESSAGIVTSIESLKFDEEDEQVFFGSPIGEEQDHRCSSDDESFHSLYNSHRSSNASITNGSPLPKLKPLHWDKVRAAPDRCMVWDKLRTSSFEFDEDMIESLFGYNLHNTNEDLKSKSPSPSKHVLDPKRLQNLTILLKALNATTEQVCRALVQGNGLNLQQLEVLVKIEPTKEEEAKLKGYKGELGSAEAFVTSILAIPYAFPRIEALLYRETFEDEVTHLRKTFSMLQEACKELRSSRLFLKLLEAVLKTGNRMNVGTIRGGAKAFKLDTLLKLSDVKGTDGKTTLLHFVVQEIVRSEGVRVSESIIGKINQKSKRGSIEDREEDYRNMGLELVAGLSNELCNVKKTATVDFEVIASSVSNLSQGMSRFRRLVDKDLLMEEKSCSFVESMKSFLTTAQKHLEELEEDERKSLDLVKEITEYFHGNMSKDEVNPLRIFVIVRDFLAMLDLVCRELRRSKCFGHPNPLAPFQ</sequence>
<feature type="compositionally biased region" description="Pro residues" evidence="3">
    <location>
        <begin position="64"/>
        <end position="76"/>
    </location>
</feature>
<evidence type="ECO:0000256" key="4">
    <source>
        <dbReference type="SAM" id="Phobius"/>
    </source>
</evidence>
<accession>A0A2U1P9I6</accession>
<feature type="transmembrane region" description="Helical" evidence="4">
    <location>
        <begin position="7"/>
        <end position="30"/>
    </location>
</feature>
<dbReference type="PANTHER" id="PTHR23213:SF177">
    <property type="entry name" value="FORMIN-LIKE PROTEIN 11"/>
    <property type="match status" value="1"/>
</dbReference>